<dbReference type="AlphaFoldDB" id="A0A016WMF7"/>
<name>A0A016WMF7_9BILA</name>
<evidence type="ECO:0000313" key="2">
    <source>
        <dbReference type="EMBL" id="EYC40781.1"/>
    </source>
</evidence>
<comment type="caution">
    <text evidence="2">The sequence shown here is derived from an EMBL/GenBank/DDBJ whole genome shotgun (WGS) entry which is preliminary data.</text>
</comment>
<proteinExistence type="predicted"/>
<gene>
    <name evidence="2" type="primary">Acey_s0598.g462</name>
    <name evidence="2" type="ORF">Y032_0598g462</name>
</gene>
<evidence type="ECO:0000256" key="1">
    <source>
        <dbReference type="SAM" id="MobiDB-lite"/>
    </source>
</evidence>
<organism evidence="2 3">
    <name type="scientific">Ancylostoma ceylanicum</name>
    <dbReference type="NCBI Taxonomy" id="53326"/>
    <lineage>
        <taxon>Eukaryota</taxon>
        <taxon>Metazoa</taxon>
        <taxon>Ecdysozoa</taxon>
        <taxon>Nematoda</taxon>
        <taxon>Chromadorea</taxon>
        <taxon>Rhabditida</taxon>
        <taxon>Rhabditina</taxon>
        <taxon>Rhabditomorpha</taxon>
        <taxon>Strongyloidea</taxon>
        <taxon>Ancylostomatidae</taxon>
        <taxon>Ancylostomatinae</taxon>
        <taxon>Ancylostoma</taxon>
    </lineage>
</organism>
<dbReference type="Proteomes" id="UP000024635">
    <property type="component" value="Unassembled WGS sequence"/>
</dbReference>
<dbReference type="EMBL" id="JARK01000198">
    <property type="protein sequence ID" value="EYC40781.1"/>
    <property type="molecule type" value="Genomic_DNA"/>
</dbReference>
<feature type="region of interest" description="Disordered" evidence="1">
    <location>
        <begin position="1"/>
        <end position="29"/>
    </location>
</feature>
<reference evidence="3" key="1">
    <citation type="journal article" date="2015" name="Nat. Genet.">
        <title>The genome and transcriptome of the zoonotic hookworm Ancylostoma ceylanicum identify infection-specific gene families.</title>
        <authorList>
            <person name="Schwarz E.M."/>
            <person name="Hu Y."/>
            <person name="Antoshechkin I."/>
            <person name="Miller M.M."/>
            <person name="Sternberg P.W."/>
            <person name="Aroian R.V."/>
        </authorList>
    </citation>
    <scope>NUCLEOTIDE SEQUENCE</scope>
    <source>
        <strain evidence="3">HY135</strain>
    </source>
</reference>
<evidence type="ECO:0000313" key="3">
    <source>
        <dbReference type="Proteomes" id="UP000024635"/>
    </source>
</evidence>
<sequence length="92" mass="10499">MALGFAAGAGDGGEDKQPKKNSSGEEQECEDCRTTIKFALNCPKLNRTWLCPRCLQYHFSHCDFRHYYDILSFYKATIENEKCSIAALKKKK</sequence>
<protein>
    <submittedName>
        <fullName evidence="2">Uncharacterized protein</fullName>
    </submittedName>
</protein>
<keyword evidence="3" id="KW-1185">Reference proteome</keyword>
<accession>A0A016WMF7</accession>